<keyword evidence="3" id="KW-1185">Reference proteome</keyword>
<reference evidence="2 3" key="1">
    <citation type="submission" date="2019-06" db="EMBL/GenBank/DDBJ databases">
        <title>Paenimaribius caenipelagi gen. nov., sp. nov., isolated from a tidal flat.</title>
        <authorList>
            <person name="Yoon J.-H."/>
        </authorList>
    </citation>
    <scope>NUCLEOTIDE SEQUENCE [LARGE SCALE GENOMIC DNA]</scope>
    <source>
        <strain evidence="2 3">JBTF-M29</strain>
    </source>
</reference>
<feature type="region of interest" description="Disordered" evidence="1">
    <location>
        <begin position="102"/>
        <end position="144"/>
    </location>
</feature>
<feature type="compositionally biased region" description="Polar residues" evidence="1">
    <location>
        <begin position="114"/>
        <end position="132"/>
    </location>
</feature>
<protein>
    <submittedName>
        <fullName evidence="2">Gene transfer agent family protein</fullName>
    </submittedName>
</protein>
<comment type="caution">
    <text evidence="2">The sequence shown here is derived from an EMBL/GenBank/DDBJ whole genome shotgun (WGS) entry which is preliminary data.</text>
</comment>
<evidence type="ECO:0000313" key="3">
    <source>
        <dbReference type="Proteomes" id="UP000318590"/>
    </source>
</evidence>
<evidence type="ECO:0000313" key="2">
    <source>
        <dbReference type="EMBL" id="TRD21912.1"/>
    </source>
</evidence>
<dbReference type="RefSeq" id="WP_142834217.1">
    <property type="nucleotide sequence ID" value="NZ_VFSV01000009.1"/>
</dbReference>
<dbReference type="OrthoDB" id="7509188at2"/>
<dbReference type="EMBL" id="VFSV01000009">
    <property type="protein sequence ID" value="TRD21912.1"/>
    <property type="molecule type" value="Genomic_DNA"/>
</dbReference>
<accession>A0A547Q6A8</accession>
<proteinExistence type="predicted"/>
<dbReference type="Pfam" id="PF11836">
    <property type="entry name" value="Phage_TAC_11"/>
    <property type="match status" value="1"/>
</dbReference>
<dbReference type="Proteomes" id="UP000318590">
    <property type="component" value="Unassembled WGS sequence"/>
</dbReference>
<evidence type="ECO:0000256" key="1">
    <source>
        <dbReference type="SAM" id="MobiDB-lite"/>
    </source>
</evidence>
<organism evidence="2 3">
    <name type="scientific">Palleronia caenipelagi</name>
    <dbReference type="NCBI Taxonomy" id="2489174"/>
    <lineage>
        <taxon>Bacteria</taxon>
        <taxon>Pseudomonadati</taxon>
        <taxon>Pseudomonadota</taxon>
        <taxon>Alphaproteobacteria</taxon>
        <taxon>Rhodobacterales</taxon>
        <taxon>Roseobacteraceae</taxon>
        <taxon>Palleronia</taxon>
    </lineage>
</organism>
<sequence>MQPAVVTWPGGVHAMCLPLAQLEGLQKSLDTGPEFLLHRLSRGEWRIGDLLEILRWGLIGGGMPHVEADALIQRISRQHPYASFKAPALEVLAHALYGPADDPVGEDLPVTAPTPDQQKTGDGNSVPSTSSEADAVSVPETSDA</sequence>
<gene>
    <name evidence="2" type="ORF">FEV53_07635</name>
</gene>
<name>A0A547Q6A8_9RHOB</name>
<dbReference type="InterPro" id="IPR021791">
    <property type="entry name" value="Phage_TAC_11"/>
</dbReference>
<dbReference type="AlphaFoldDB" id="A0A547Q6A8"/>